<protein>
    <submittedName>
        <fullName evidence="2">Uncharacterized protein</fullName>
    </submittedName>
</protein>
<feature type="compositionally biased region" description="Basic and acidic residues" evidence="1">
    <location>
        <begin position="50"/>
        <end position="79"/>
    </location>
</feature>
<proteinExistence type="predicted"/>
<feature type="compositionally biased region" description="Basic residues" evidence="1">
    <location>
        <begin position="193"/>
        <end position="202"/>
    </location>
</feature>
<feature type="region of interest" description="Disordered" evidence="1">
    <location>
        <begin position="40"/>
        <end position="79"/>
    </location>
</feature>
<name>A0A518K369_9BACT</name>
<dbReference type="Proteomes" id="UP000316426">
    <property type="component" value="Chromosome"/>
</dbReference>
<gene>
    <name evidence="2" type="ORF">Spa11_03910</name>
</gene>
<dbReference type="EMBL" id="CP036349">
    <property type="protein sequence ID" value="QDV72219.1"/>
    <property type="molecule type" value="Genomic_DNA"/>
</dbReference>
<dbReference type="AlphaFoldDB" id="A0A518K369"/>
<evidence type="ECO:0000313" key="2">
    <source>
        <dbReference type="EMBL" id="QDV72219.1"/>
    </source>
</evidence>
<evidence type="ECO:0000313" key="3">
    <source>
        <dbReference type="Proteomes" id="UP000316426"/>
    </source>
</evidence>
<feature type="compositionally biased region" description="Basic and acidic residues" evidence="1">
    <location>
        <begin position="119"/>
        <end position="141"/>
    </location>
</feature>
<dbReference type="RefSeq" id="WP_145106114.1">
    <property type="nucleotide sequence ID" value="NZ_CP036349.1"/>
</dbReference>
<feature type="compositionally biased region" description="Basic residues" evidence="1">
    <location>
        <begin position="146"/>
        <end position="157"/>
    </location>
</feature>
<feature type="compositionally biased region" description="Basic and acidic residues" evidence="1">
    <location>
        <begin position="257"/>
        <end position="275"/>
    </location>
</feature>
<dbReference type="KEGG" id="bmei:Spa11_03910"/>
<feature type="compositionally biased region" description="Basic residues" evidence="1">
    <location>
        <begin position="40"/>
        <end position="49"/>
    </location>
</feature>
<accession>A0A518K369</accession>
<sequence>MANVPLAKVKALCTAAEYDLVQASRRPQIGQHDAAALKQHVAKARKLRDKWRDQATKQRRDTQQRHNARVADGEKRSEQKVEVFDAALAAFEKQLAKVSASGGGSSKAAPKKKSTKSARTPDHRADRASKRATLEAQREELNAATAKKKSAKKKTAKKIAASDAVKKKPSKKKVAKKKVAKKKAAKKGAYAARAKKAVKKKLEKSVSSTAVDGGAPSTESGPVGPVNKKTQRRAKTVAKQERIDRSGLNSRVRGHVSARERRAQGRRDSRSDARK</sequence>
<organism evidence="2 3">
    <name type="scientific">Botrimarina mediterranea</name>
    <dbReference type="NCBI Taxonomy" id="2528022"/>
    <lineage>
        <taxon>Bacteria</taxon>
        <taxon>Pseudomonadati</taxon>
        <taxon>Planctomycetota</taxon>
        <taxon>Planctomycetia</taxon>
        <taxon>Pirellulales</taxon>
        <taxon>Lacipirellulaceae</taxon>
        <taxon>Botrimarina</taxon>
    </lineage>
</organism>
<keyword evidence="3" id="KW-1185">Reference proteome</keyword>
<feature type="compositionally biased region" description="Basic residues" evidence="1">
    <location>
        <begin position="167"/>
        <end position="186"/>
    </location>
</feature>
<feature type="region of interest" description="Disordered" evidence="1">
    <location>
        <begin position="98"/>
        <end position="275"/>
    </location>
</feature>
<reference evidence="2 3" key="1">
    <citation type="submission" date="2019-02" db="EMBL/GenBank/DDBJ databases">
        <title>Deep-cultivation of Planctomycetes and their phenomic and genomic characterization uncovers novel biology.</title>
        <authorList>
            <person name="Wiegand S."/>
            <person name="Jogler M."/>
            <person name="Boedeker C."/>
            <person name="Pinto D."/>
            <person name="Vollmers J."/>
            <person name="Rivas-Marin E."/>
            <person name="Kohn T."/>
            <person name="Peeters S.H."/>
            <person name="Heuer A."/>
            <person name="Rast P."/>
            <person name="Oberbeckmann S."/>
            <person name="Bunk B."/>
            <person name="Jeske O."/>
            <person name="Meyerdierks A."/>
            <person name="Storesund J.E."/>
            <person name="Kallscheuer N."/>
            <person name="Luecker S."/>
            <person name="Lage O.M."/>
            <person name="Pohl T."/>
            <person name="Merkel B.J."/>
            <person name="Hornburger P."/>
            <person name="Mueller R.-W."/>
            <person name="Bruemmer F."/>
            <person name="Labrenz M."/>
            <person name="Spormann A.M."/>
            <person name="Op den Camp H."/>
            <person name="Overmann J."/>
            <person name="Amann R."/>
            <person name="Jetten M.S.M."/>
            <person name="Mascher T."/>
            <person name="Medema M.H."/>
            <person name="Devos D.P."/>
            <person name="Kaster A.-K."/>
            <person name="Ovreas L."/>
            <person name="Rohde M."/>
            <person name="Galperin M.Y."/>
            <person name="Jogler C."/>
        </authorList>
    </citation>
    <scope>NUCLEOTIDE SEQUENCE [LARGE SCALE GENOMIC DNA]</scope>
    <source>
        <strain evidence="2 3">Spa11</strain>
    </source>
</reference>
<evidence type="ECO:0000256" key="1">
    <source>
        <dbReference type="SAM" id="MobiDB-lite"/>
    </source>
</evidence>